<dbReference type="GO" id="GO:0008237">
    <property type="term" value="F:metallopeptidase activity"/>
    <property type="evidence" value="ECO:0007669"/>
    <property type="project" value="UniProtKB-KW"/>
</dbReference>
<dbReference type="OMA" id="YACGAFA"/>
<keyword evidence="1" id="KW-0645">Protease</keyword>
<protein>
    <submittedName>
        <fullName evidence="1">PrsW family intramembrane metalloprotease</fullName>
    </submittedName>
</protein>
<proteinExistence type="predicted"/>
<name>A0A6L6GAU5_STRUB</name>
<dbReference type="InterPro" id="IPR026898">
    <property type="entry name" value="PrsW"/>
</dbReference>
<dbReference type="Pfam" id="PF13367">
    <property type="entry name" value="PrsW-protease"/>
    <property type="match status" value="1"/>
</dbReference>
<accession>A0A6L6GAU5</accession>
<dbReference type="GO" id="GO:0006508">
    <property type="term" value="P:proteolysis"/>
    <property type="evidence" value="ECO:0007669"/>
    <property type="project" value="UniProtKB-KW"/>
</dbReference>
<sequence length="267" mass="30907">MKNKCIFFTLVILSTYRIFQELLILLQLNLDKGGLQTLFTAIGILLISYILPLSFMSILFLYKKKISLIWFFMSLFFGIFVIGQISGWININVTNLLNQLFPHSDFIKNWTPSISPPLFEEVLKFLLAIIIILLAKIHNIWHCLIIGLAVGLGFQISEDYTYLIAAIVDKQSPITEAFSRVEFGLATHWLMTSLMIGSYFLKQQSKAQKWAINLFILCPIFLHIAWNSPYTDHSILVKMVLFMFSWIIYITLLFKIHQANPIFSRVK</sequence>
<comment type="caution">
    <text evidence="1">The sequence shown here is derived from an EMBL/GenBank/DDBJ whole genome shotgun (WGS) entry which is preliminary data.</text>
</comment>
<evidence type="ECO:0000313" key="1">
    <source>
        <dbReference type="EMBL" id="MTD02317.1"/>
    </source>
</evidence>
<dbReference type="AlphaFoldDB" id="A0A6L6GAU5"/>
<dbReference type="EMBL" id="WLXI01000057">
    <property type="protein sequence ID" value="MTD02317.1"/>
    <property type="molecule type" value="Genomic_DNA"/>
</dbReference>
<organism evidence="1 2">
    <name type="scientific">Streptococcus uberis</name>
    <dbReference type="NCBI Taxonomy" id="1349"/>
    <lineage>
        <taxon>Bacteria</taxon>
        <taxon>Bacillati</taxon>
        <taxon>Bacillota</taxon>
        <taxon>Bacilli</taxon>
        <taxon>Lactobacillales</taxon>
        <taxon>Streptococcaceae</taxon>
        <taxon>Streptococcus</taxon>
    </lineage>
</organism>
<keyword evidence="1" id="KW-0482">Metalloprotease</keyword>
<keyword evidence="1" id="KW-0378">Hydrolase</keyword>
<reference evidence="1 2" key="1">
    <citation type="submission" date="2019-11" db="EMBL/GenBank/DDBJ databases">
        <title>Streptococcus uberis isolated from clinical mastitis cases on a southeastern Queensland dairy.</title>
        <authorList>
            <person name="Workentine M.L."/>
            <person name="Price R."/>
            <person name="Olchowy T."/>
        </authorList>
    </citation>
    <scope>NUCLEOTIDE SEQUENCE [LARGE SCALE GENOMIC DNA]</scope>
    <source>
        <strain evidence="1 2">OLC4459-A17</strain>
    </source>
</reference>
<evidence type="ECO:0000313" key="2">
    <source>
        <dbReference type="Proteomes" id="UP000483839"/>
    </source>
</evidence>
<dbReference type="Proteomes" id="UP000483839">
    <property type="component" value="Unassembled WGS sequence"/>
</dbReference>
<gene>
    <name evidence="1" type="ORF">GKS16_08555</name>
</gene>